<dbReference type="CDD" id="cd13962">
    <property type="entry name" value="PT_UbiA_UBIAD1"/>
    <property type="match status" value="1"/>
</dbReference>
<dbReference type="AlphaFoldDB" id="A0A1H6KN88"/>
<dbReference type="UniPathway" id="UPA00079">
    <property type="reaction ID" value="UER00168"/>
</dbReference>
<dbReference type="InterPro" id="IPR000537">
    <property type="entry name" value="UbiA_prenyltransferase"/>
</dbReference>
<evidence type="ECO:0000313" key="11">
    <source>
        <dbReference type="Proteomes" id="UP000199634"/>
    </source>
</evidence>
<feature type="transmembrane region" description="Helical" evidence="8">
    <location>
        <begin position="248"/>
        <end position="268"/>
    </location>
</feature>
<dbReference type="Pfam" id="PF01040">
    <property type="entry name" value="UbiA"/>
    <property type="match status" value="1"/>
</dbReference>
<dbReference type="GO" id="GO:0009234">
    <property type="term" value="P:menaquinone biosynthetic process"/>
    <property type="evidence" value="ECO:0007669"/>
    <property type="project" value="UniProtKB-UniRule"/>
</dbReference>
<protein>
    <recommendedName>
        <fullName evidence="8 9">1,4-dihydroxy-2-naphthoate octaprenyltransferase</fullName>
        <shortName evidence="8">DHNA-octaprenyltransferase</shortName>
        <ecNumber evidence="8 9">2.5.1.74</ecNumber>
    </recommendedName>
</protein>
<dbReference type="EC" id="2.5.1.74" evidence="8 9"/>
<comment type="similarity">
    <text evidence="8">Belongs to the MenA family. Type 1 subfamily.</text>
</comment>
<evidence type="ECO:0000256" key="2">
    <source>
        <dbReference type="ARBA" id="ARBA00022428"/>
    </source>
</evidence>
<evidence type="ECO:0000256" key="3">
    <source>
        <dbReference type="ARBA" id="ARBA00022475"/>
    </source>
</evidence>
<dbReference type="GO" id="GO:0005886">
    <property type="term" value="C:plasma membrane"/>
    <property type="evidence" value="ECO:0007669"/>
    <property type="project" value="UniProtKB-SubCell"/>
</dbReference>
<evidence type="ECO:0000256" key="4">
    <source>
        <dbReference type="ARBA" id="ARBA00022679"/>
    </source>
</evidence>
<evidence type="ECO:0000256" key="5">
    <source>
        <dbReference type="ARBA" id="ARBA00022692"/>
    </source>
</evidence>
<dbReference type="HAMAP" id="MF_01937">
    <property type="entry name" value="MenA_1"/>
    <property type="match status" value="1"/>
</dbReference>
<gene>
    <name evidence="8" type="primary">menA</name>
    <name evidence="10" type="ORF">SAMN02927937_01331</name>
</gene>
<keyword evidence="11" id="KW-1185">Reference proteome</keyword>
<organism evidence="10 11">
    <name type="scientific">Paenimyroides marinum</name>
    <dbReference type="NCBI Taxonomy" id="1159016"/>
    <lineage>
        <taxon>Bacteria</taxon>
        <taxon>Pseudomonadati</taxon>
        <taxon>Bacteroidota</taxon>
        <taxon>Flavobacteriia</taxon>
        <taxon>Flavobacteriales</taxon>
        <taxon>Flavobacteriaceae</taxon>
        <taxon>Paenimyroides</taxon>
    </lineage>
</organism>
<dbReference type="Gene3D" id="1.10.357.140">
    <property type="entry name" value="UbiA prenyltransferase"/>
    <property type="match status" value="1"/>
</dbReference>
<keyword evidence="4 8" id="KW-0808">Transferase</keyword>
<dbReference type="InterPro" id="IPR026046">
    <property type="entry name" value="UBIAD1"/>
</dbReference>
<sequence>MKKWIKAARLRTLPLSISGILVGSAAAYQNYHTQPNYYIIVILCLLTTLFFQVLSNYANDYGDAIKGTDNENRVGPKRAVQSGEITKKQMKNAIIITSVLSLITSVGVIYASFGSDNFISAIIYFVLAIACVGAAIKYTVGNSAYGYKGLGDMFVFIFFGLVSTLGTYYLFGHSMDWKIVFPAVGIGLLSMAVLNMNNMRDVENDTVMGKKTMVVKMGYEKAKQYHFWLILIAAISFNIYAMNTFSKWYQFIYIIGFIPLLKNIRVVSKTKNPRLLDPELKRISLTTFLISLLLSIALILN</sequence>
<dbReference type="EMBL" id="FNXE01000015">
    <property type="protein sequence ID" value="SEH77003.1"/>
    <property type="molecule type" value="Genomic_DNA"/>
</dbReference>
<dbReference type="GO" id="GO:0042371">
    <property type="term" value="P:vitamin K biosynthetic process"/>
    <property type="evidence" value="ECO:0007669"/>
    <property type="project" value="TreeGrafter"/>
</dbReference>
<evidence type="ECO:0000256" key="1">
    <source>
        <dbReference type="ARBA" id="ARBA00004141"/>
    </source>
</evidence>
<dbReference type="NCBIfam" id="NF004750">
    <property type="entry name" value="PRK06080.1-2"/>
    <property type="match status" value="1"/>
</dbReference>
<dbReference type="InterPro" id="IPR044878">
    <property type="entry name" value="UbiA_sf"/>
</dbReference>
<dbReference type="InterPro" id="IPR004657">
    <property type="entry name" value="MenA"/>
</dbReference>
<feature type="transmembrane region" description="Helical" evidence="8">
    <location>
        <begin position="225"/>
        <end position="242"/>
    </location>
</feature>
<evidence type="ECO:0000313" key="10">
    <source>
        <dbReference type="EMBL" id="SEH77003.1"/>
    </source>
</evidence>
<keyword evidence="7 8" id="KW-0472">Membrane</keyword>
<feature type="transmembrane region" description="Helical" evidence="8">
    <location>
        <begin position="280"/>
        <end position="300"/>
    </location>
</feature>
<keyword evidence="3 8" id="KW-1003">Cell membrane</keyword>
<reference evidence="10 11" key="1">
    <citation type="submission" date="2016-10" db="EMBL/GenBank/DDBJ databases">
        <authorList>
            <person name="de Groot N.N."/>
        </authorList>
    </citation>
    <scope>NUCLEOTIDE SEQUENCE [LARGE SCALE GENOMIC DNA]</scope>
    <source>
        <strain evidence="10 11">CGMCC 1.10825</strain>
    </source>
</reference>
<keyword evidence="5 8" id="KW-0812">Transmembrane</keyword>
<feature type="transmembrane region" description="Helical" evidence="8">
    <location>
        <begin position="119"/>
        <end position="138"/>
    </location>
</feature>
<dbReference type="GO" id="GO:0046428">
    <property type="term" value="F:1,4-dihydroxy-2-naphthoate polyprenyltransferase activity"/>
    <property type="evidence" value="ECO:0007669"/>
    <property type="project" value="UniProtKB-UniRule"/>
</dbReference>
<evidence type="ECO:0000256" key="7">
    <source>
        <dbReference type="ARBA" id="ARBA00023136"/>
    </source>
</evidence>
<keyword evidence="6 8" id="KW-1133">Transmembrane helix</keyword>
<dbReference type="PANTHER" id="PTHR13929">
    <property type="entry name" value="1,4-DIHYDROXY-2-NAPHTHOATE OCTAPRENYLTRANSFERASE"/>
    <property type="match status" value="1"/>
</dbReference>
<evidence type="ECO:0000256" key="9">
    <source>
        <dbReference type="NCBIfam" id="TIGR00751"/>
    </source>
</evidence>
<feature type="transmembrane region" description="Helical" evidence="8">
    <location>
        <begin position="150"/>
        <end position="171"/>
    </location>
</feature>
<feature type="transmembrane region" description="Helical" evidence="8">
    <location>
        <begin position="177"/>
        <end position="194"/>
    </location>
</feature>
<accession>A0A1H6KN88</accession>
<dbReference type="STRING" id="1159016.SAMN02927937_01331"/>
<evidence type="ECO:0000256" key="6">
    <source>
        <dbReference type="ARBA" id="ARBA00022989"/>
    </source>
</evidence>
<evidence type="ECO:0000256" key="8">
    <source>
        <dbReference type="HAMAP-Rule" id="MF_01937"/>
    </source>
</evidence>
<dbReference type="Proteomes" id="UP000199634">
    <property type="component" value="Unassembled WGS sequence"/>
</dbReference>
<dbReference type="NCBIfam" id="TIGR00751">
    <property type="entry name" value="menA"/>
    <property type="match status" value="1"/>
</dbReference>
<comment type="catalytic activity">
    <reaction evidence="8">
        <text>an all-trans-polyprenyl diphosphate + 1,4-dihydroxy-2-naphthoate + H(+) = a 2-demethylmenaquinol + CO2 + diphosphate</text>
        <dbReference type="Rhea" id="RHEA:26478"/>
        <dbReference type="Rhea" id="RHEA-COMP:9563"/>
        <dbReference type="Rhea" id="RHEA-COMP:9564"/>
        <dbReference type="ChEBI" id="CHEBI:11173"/>
        <dbReference type="ChEBI" id="CHEBI:15378"/>
        <dbReference type="ChEBI" id="CHEBI:16526"/>
        <dbReference type="ChEBI" id="CHEBI:33019"/>
        <dbReference type="ChEBI" id="CHEBI:55437"/>
        <dbReference type="ChEBI" id="CHEBI:58914"/>
        <dbReference type="EC" id="2.5.1.74"/>
    </reaction>
</comment>
<comment type="pathway">
    <text evidence="8">Quinol/quinone metabolism; menaquinone biosynthesis; menaquinol from 1,4-dihydroxy-2-naphthoate: step 1/2.</text>
</comment>
<dbReference type="OrthoDB" id="9767568at2"/>
<keyword evidence="2 8" id="KW-0474">Menaquinone biosynthesis</keyword>
<dbReference type="PIRSF" id="PIRSF005355">
    <property type="entry name" value="UBIAD1"/>
    <property type="match status" value="1"/>
</dbReference>
<name>A0A1H6KN88_9FLAO</name>
<comment type="subcellular location">
    <subcellularLocation>
        <location evidence="8">Cell membrane</location>
        <topology evidence="8">Multi-pass membrane protein</topology>
    </subcellularLocation>
    <subcellularLocation>
        <location evidence="1">Membrane</location>
        <topology evidence="1">Multi-pass membrane protein</topology>
    </subcellularLocation>
</comment>
<proteinExistence type="inferred from homology"/>
<feature type="transmembrane region" description="Helical" evidence="8">
    <location>
        <begin position="37"/>
        <end position="58"/>
    </location>
</feature>
<feature type="transmembrane region" description="Helical" evidence="8">
    <location>
        <begin position="93"/>
        <end position="113"/>
    </location>
</feature>
<dbReference type="PANTHER" id="PTHR13929:SF0">
    <property type="entry name" value="UBIA PRENYLTRANSFERASE DOMAIN-CONTAINING PROTEIN 1"/>
    <property type="match status" value="1"/>
</dbReference>
<comment type="function">
    <text evidence="8">Conversion of 1,4-dihydroxy-2-naphthoate (DHNA) to demethylmenaquinone (DMK).</text>
</comment>
<dbReference type="RefSeq" id="WP_091097810.1">
    <property type="nucleotide sequence ID" value="NZ_FNXE01000015.1"/>
</dbReference>